<dbReference type="AlphaFoldDB" id="A0A072PUD3"/>
<reference evidence="2 3" key="1">
    <citation type="submission" date="2013-03" db="EMBL/GenBank/DDBJ databases">
        <title>The Genome Sequence of Exophiala aquamarina CBS 119918.</title>
        <authorList>
            <consortium name="The Broad Institute Genomics Platform"/>
            <person name="Cuomo C."/>
            <person name="de Hoog S."/>
            <person name="Gorbushina A."/>
            <person name="Walker B."/>
            <person name="Young S.K."/>
            <person name="Zeng Q."/>
            <person name="Gargeya S."/>
            <person name="Fitzgerald M."/>
            <person name="Haas B."/>
            <person name="Abouelleil A."/>
            <person name="Allen A.W."/>
            <person name="Alvarado L."/>
            <person name="Arachchi H.M."/>
            <person name="Berlin A.M."/>
            <person name="Chapman S.B."/>
            <person name="Gainer-Dewar J."/>
            <person name="Goldberg J."/>
            <person name="Griggs A."/>
            <person name="Gujja S."/>
            <person name="Hansen M."/>
            <person name="Howarth C."/>
            <person name="Imamovic A."/>
            <person name="Ireland A."/>
            <person name="Larimer J."/>
            <person name="McCowan C."/>
            <person name="Murphy C."/>
            <person name="Pearson M."/>
            <person name="Poon T.W."/>
            <person name="Priest M."/>
            <person name="Roberts A."/>
            <person name="Saif S."/>
            <person name="Shea T."/>
            <person name="Sisk P."/>
            <person name="Sykes S."/>
            <person name="Wortman J."/>
            <person name="Nusbaum C."/>
            <person name="Birren B."/>
        </authorList>
    </citation>
    <scope>NUCLEOTIDE SEQUENCE [LARGE SCALE GENOMIC DNA]</scope>
    <source>
        <strain evidence="2 3">CBS 119918</strain>
    </source>
</reference>
<feature type="compositionally biased region" description="Basic residues" evidence="1">
    <location>
        <begin position="407"/>
        <end position="420"/>
    </location>
</feature>
<dbReference type="VEuPathDB" id="FungiDB:A1O9_01444"/>
<dbReference type="HOGENOM" id="CLU_043169_0_0_1"/>
<name>A0A072PUD3_9EURO</name>
<dbReference type="RefSeq" id="XP_013266056.1">
    <property type="nucleotide sequence ID" value="XM_013410602.1"/>
</dbReference>
<dbReference type="STRING" id="1182545.A0A072PUD3"/>
<feature type="compositionally biased region" description="Basic and acidic residues" evidence="1">
    <location>
        <begin position="381"/>
        <end position="393"/>
    </location>
</feature>
<evidence type="ECO:0000313" key="2">
    <source>
        <dbReference type="EMBL" id="KEF63466.1"/>
    </source>
</evidence>
<feature type="region of interest" description="Disordered" evidence="1">
    <location>
        <begin position="280"/>
        <end position="315"/>
    </location>
</feature>
<evidence type="ECO:0000313" key="3">
    <source>
        <dbReference type="Proteomes" id="UP000027920"/>
    </source>
</evidence>
<dbReference type="InterPro" id="IPR011333">
    <property type="entry name" value="SKP1/BTB/POZ_sf"/>
</dbReference>
<organism evidence="2 3">
    <name type="scientific">Exophiala aquamarina CBS 119918</name>
    <dbReference type="NCBI Taxonomy" id="1182545"/>
    <lineage>
        <taxon>Eukaryota</taxon>
        <taxon>Fungi</taxon>
        <taxon>Dikarya</taxon>
        <taxon>Ascomycota</taxon>
        <taxon>Pezizomycotina</taxon>
        <taxon>Eurotiomycetes</taxon>
        <taxon>Chaetothyriomycetidae</taxon>
        <taxon>Chaetothyriales</taxon>
        <taxon>Herpotrichiellaceae</taxon>
        <taxon>Exophiala</taxon>
    </lineage>
</organism>
<accession>A0A072PUD3</accession>
<dbReference type="OrthoDB" id="194443at2759"/>
<proteinExistence type="predicted"/>
<evidence type="ECO:0000256" key="1">
    <source>
        <dbReference type="SAM" id="MobiDB-lite"/>
    </source>
</evidence>
<dbReference type="EMBL" id="AMGV01000001">
    <property type="protein sequence ID" value="KEF63466.1"/>
    <property type="molecule type" value="Genomic_DNA"/>
</dbReference>
<evidence type="ECO:0008006" key="4">
    <source>
        <dbReference type="Google" id="ProtNLM"/>
    </source>
</evidence>
<dbReference type="Gene3D" id="3.30.710.10">
    <property type="entry name" value="Potassium Channel Kv1.1, Chain A"/>
    <property type="match status" value="1"/>
</dbReference>
<dbReference type="GeneID" id="25276390"/>
<feature type="compositionally biased region" description="Polar residues" evidence="1">
    <location>
        <begin position="282"/>
        <end position="304"/>
    </location>
</feature>
<dbReference type="Proteomes" id="UP000027920">
    <property type="component" value="Unassembled WGS sequence"/>
</dbReference>
<feature type="region of interest" description="Disordered" evidence="1">
    <location>
        <begin position="339"/>
        <end position="420"/>
    </location>
</feature>
<sequence>MDGHRKLFIEWTQSDPVALLVGGSIGAPIRYRLPRDFLRRRSREFRTLLQLHQEDSEPIELPDTRVSTFGDFIIWTLRDRPEIDKGATFEEVVRLGIFAWKYQISSLSNQVTDKIRANIASCEWPLQASIVDDIYEAVPSKCPLREVVRTALGQLPRPNAEGEVLKDDWKATFLKHAELGWDYIQAGATEWAKKDYLTDACRFHDHQDVSHREPFAYCDGCPFAYEDCYPDEPQEEPPKPINGFRIVETGDETATNQGIPTEDASTSGTAVVRVEVRAGGESQDTGANGLQGPHTQTPKLNGITSKEGLSESGNDAAETHMELSVNGAEQFQEVTIDDVDKMEKSDSIADVEGTTVTSDGPGDEPSSYKETESVIEEGDEKADVKIEDSKVGDEAAGGKTTPESKPKVRKPKVKKRSSKA</sequence>
<keyword evidence="3" id="KW-1185">Reference proteome</keyword>
<gene>
    <name evidence="2" type="ORF">A1O9_01444</name>
</gene>
<comment type="caution">
    <text evidence="2">The sequence shown here is derived from an EMBL/GenBank/DDBJ whole genome shotgun (WGS) entry which is preliminary data.</text>
</comment>
<protein>
    <recommendedName>
        <fullName evidence="4">BTB domain-containing protein</fullName>
    </recommendedName>
</protein>